<accession>A0A1Q2GTX4</accession>
<keyword evidence="1" id="KW-0812">Transmembrane</keyword>
<reference evidence="2 3" key="1">
    <citation type="submission" date="2017-02" db="EMBL/GenBank/DDBJ databases">
        <title>Complete genome sequence of the cold-active Pseudoalteromonas aliena strain EH1 isolated from Arctic seawater.</title>
        <authorList>
            <person name="Kim E."/>
            <person name="Heo E."/>
            <person name="Kim H."/>
            <person name="Kim D."/>
        </authorList>
    </citation>
    <scope>NUCLEOTIDE SEQUENCE [LARGE SCALE GENOMIC DNA]</scope>
    <source>
        <strain evidence="2 3">EH1</strain>
    </source>
</reference>
<feature type="transmembrane region" description="Helical" evidence="1">
    <location>
        <begin position="28"/>
        <end position="46"/>
    </location>
</feature>
<proteinExistence type="predicted"/>
<evidence type="ECO:0000313" key="3">
    <source>
        <dbReference type="Proteomes" id="UP000188243"/>
    </source>
</evidence>
<dbReference type="KEGG" id="paln:B0W48_00705"/>
<dbReference type="AlphaFoldDB" id="A0A1Q2GTX4"/>
<dbReference type="Proteomes" id="UP000188243">
    <property type="component" value="Chromosome"/>
</dbReference>
<keyword evidence="1" id="KW-0472">Membrane</keyword>
<protein>
    <recommendedName>
        <fullName evidence="4">DNA gyrase subunit B</fullName>
    </recommendedName>
</protein>
<evidence type="ECO:0008006" key="4">
    <source>
        <dbReference type="Google" id="ProtNLM"/>
    </source>
</evidence>
<evidence type="ECO:0000313" key="2">
    <source>
        <dbReference type="EMBL" id="AQP98440.1"/>
    </source>
</evidence>
<gene>
    <name evidence="2" type="ORF">B0W48_00705</name>
</gene>
<evidence type="ECO:0000256" key="1">
    <source>
        <dbReference type="SAM" id="Phobius"/>
    </source>
</evidence>
<dbReference type="EMBL" id="CP019628">
    <property type="protein sequence ID" value="AQP98440.1"/>
    <property type="molecule type" value="Genomic_DNA"/>
</dbReference>
<keyword evidence="1" id="KW-1133">Transmembrane helix</keyword>
<organism evidence="2 3">
    <name type="scientific">Pseudoalteromonas aliena</name>
    <dbReference type="NCBI Taxonomy" id="247523"/>
    <lineage>
        <taxon>Bacteria</taxon>
        <taxon>Pseudomonadati</taxon>
        <taxon>Pseudomonadota</taxon>
        <taxon>Gammaproteobacteria</taxon>
        <taxon>Alteromonadales</taxon>
        <taxon>Pseudoalteromonadaceae</taxon>
        <taxon>Pseudoalteromonas</taxon>
    </lineage>
</organism>
<sequence length="188" mass="21227">MQKAVLTTLIMICLACYPLIVYVGLTRFNSHILTIVLLFLLGLRLWFSRALFDKMPWLKPATLLAVITILISKTVGSDLGLRLYPVIINVVMLIVFAYSLHKGPSIIETFARITEPALDENGVIYTKKVTLLWCLFFVVNGGIALYTSIFSSLETWAFYNGFVAYLAMGTLFAIEWLVRQRVKRNPGV</sequence>
<dbReference type="RefSeq" id="WP_077535174.1">
    <property type="nucleotide sequence ID" value="NZ_CP019628.1"/>
</dbReference>
<name>A0A1Q2GTX4_9GAMM</name>
<feature type="transmembrane region" description="Helical" evidence="1">
    <location>
        <begin position="81"/>
        <end position="100"/>
    </location>
</feature>
<dbReference type="STRING" id="247523.B0W48_00705"/>
<feature type="transmembrane region" description="Helical" evidence="1">
    <location>
        <begin position="131"/>
        <end position="150"/>
    </location>
</feature>
<feature type="transmembrane region" description="Helical" evidence="1">
    <location>
        <begin position="156"/>
        <end position="178"/>
    </location>
</feature>